<dbReference type="Proteomes" id="UP000617979">
    <property type="component" value="Unassembled WGS sequence"/>
</dbReference>
<feature type="region of interest" description="Disordered" evidence="6">
    <location>
        <begin position="17"/>
        <end position="41"/>
    </location>
</feature>
<dbReference type="InterPro" id="IPR029063">
    <property type="entry name" value="SAM-dependent_MTases_sf"/>
</dbReference>
<evidence type="ECO:0000256" key="6">
    <source>
        <dbReference type="SAM" id="MobiDB-lite"/>
    </source>
</evidence>
<protein>
    <recommendedName>
        <fullName evidence="5">Methyltransferase</fullName>
        <ecNumber evidence="5">2.1.1.-</ecNumber>
    </recommendedName>
</protein>
<evidence type="ECO:0000256" key="3">
    <source>
        <dbReference type="ARBA" id="ARBA00022679"/>
    </source>
</evidence>
<dbReference type="GO" id="GO:0008168">
    <property type="term" value="F:methyltransferase activity"/>
    <property type="evidence" value="ECO:0007669"/>
    <property type="project" value="UniProtKB-KW"/>
</dbReference>
<dbReference type="InterPro" id="IPR002941">
    <property type="entry name" value="DNA_methylase_N4/N6"/>
</dbReference>
<dbReference type="PRINTS" id="PR00508">
    <property type="entry name" value="S21N4MTFRASE"/>
</dbReference>
<accession>A0ABQ1GMY4</accession>
<evidence type="ECO:0000313" key="9">
    <source>
        <dbReference type="Proteomes" id="UP000617979"/>
    </source>
</evidence>
<feature type="domain" description="DNA methylase N-4/N-6" evidence="7">
    <location>
        <begin position="13"/>
        <end position="212"/>
    </location>
</feature>
<name>A0ABQ1GMY4_9BACL</name>
<evidence type="ECO:0000313" key="8">
    <source>
        <dbReference type="EMBL" id="GGA47054.1"/>
    </source>
</evidence>
<keyword evidence="3" id="KW-0808">Transferase</keyword>
<feature type="compositionally biased region" description="Polar residues" evidence="6">
    <location>
        <begin position="24"/>
        <end position="41"/>
    </location>
</feature>
<organism evidence="8 9">
    <name type="scientific">Kroppenstedtia guangzhouensis</name>
    <dbReference type="NCBI Taxonomy" id="1274356"/>
    <lineage>
        <taxon>Bacteria</taxon>
        <taxon>Bacillati</taxon>
        <taxon>Bacillota</taxon>
        <taxon>Bacilli</taxon>
        <taxon>Bacillales</taxon>
        <taxon>Thermoactinomycetaceae</taxon>
        <taxon>Kroppenstedtia</taxon>
    </lineage>
</organism>
<evidence type="ECO:0000259" key="7">
    <source>
        <dbReference type="Pfam" id="PF01555"/>
    </source>
</evidence>
<comment type="similarity">
    <text evidence="1 5">Belongs to the N(4)/N(6)-methyltransferase family.</text>
</comment>
<evidence type="ECO:0000256" key="5">
    <source>
        <dbReference type="RuleBase" id="RU362026"/>
    </source>
</evidence>
<dbReference type="InterPro" id="IPR002052">
    <property type="entry name" value="DNA_methylase_N6_adenine_CS"/>
</dbReference>
<dbReference type="SUPFAM" id="SSF53335">
    <property type="entry name" value="S-adenosyl-L-methionine-dependent methyltransferases"/>
    <property type="match status" value="1"/>
</dbReference>
<gene>
    <name evidence="8" type="ORF">GCM10007416_20300</name>
</gene>
<evidence type="ECO:0000256" key="2">
    <source>
        <dbReference type="ARBA" id="ARBA00022603"/>
    </source>
</evidence>
<dbReference type="EC" id="2.1.1.-" evidence="5"/>
<dbReference type="Pfam" id="PF01555">
    <property type="entry name" value="N6_N4_Mtase"/>
    <property type="match status" value="1"/>
</dbReference>
<comment type="caution">
    <text evidence="8">The sequence shown here is derived from an EMBL/GenBank/DDBJ whole genome shotgun (WGS) entry which is preliminary data.</text>
</comment>
<dbReference type="EMBL" id="BMEX01000005">
    <property type="protein sequence ID" value="GGA47054.1"/>
    <property type="molecule type" value="Genomic_DNA"/>
</dbReference>
<dbReference type="GO" id="GO:0032259">
    <property type="term" value="P:methylation"/>
    <property type="evidence" value="ECO:0007669"/>
    <property type="project" value="UniProtKB-KW"/>
</dbReference>
<dbReference type="PROSITE" id="PS00092">
    <property type="entry name" value="N6_MTASE"/>
    <property type="match status" value="1"/>
</dbReference>
<sequence length="228" mass="25953">MEQMKNLPSEILDAVITDPPYCSGSRQESGKGQRNRMTTTKSSRWFGGDGLSTQGFLWFMRQCALEWNRLLKPGGHVLVFIDWRMMPYLAAAIESADFRYNSLLVWDKTYFTMGACFRNQHELILHFSKGKGVPQRRDVGNVLSQKPVRNGQHPTEKPVDLIQRLISVVCPEHGLVLDSFAGSGTTGVACLRSGRHYVLIERDPYYAEVSKERLRAETELEKVDSIKR</sequence>
<dbReference type="InterPro" id="IPR001091">
    <property type="entry name" value="RM_Methyltransferase"/>
</dbReference>
<keyword evidence="4" id="KW-0680">Restriction system</keyword>
<evidence type="ECO:0000256" key="4">
    <source>
        <dbReference type="ARBA" id="ARBA00022747"/>
    </source>
</evidence>
<dbReference type="Gene3D" id="3.40.50.150">
    <property type="entry name" value="Vaccinia Virus protein VP39"/>
    <property type="match status" value="1"/>
</dbReference>
<keyword evidence="9" id="KW-1185">Reference proteome</keyword>
<evidence type="ECO:0000256" key="1">
    <source>
        <dbReference type="ARBA" id="ARBA00006594"/>
    </source>
</evidence>
<proteinExistence type="inferred from homology"/>
<keyword evidence="2 8" id="KW-0489">Methyltransferase</keyword>
<reference evidence="9" key="1">
    <citation type="journal article" date="2019" name="Int. J. Syst. Evol. Microbiol.">
        <title>The Global Catalogue of Microorganisms (GCM) 10K type strain sequencing project: providing services to taxonomists for standard genome sequencing and annotation.</title>
        <authorList>
            <consortium name="The Broad Institute Genomics Platform"/>
            <consortium name="The Broad Institute Genome Sequencing Center for Infectious Disease"/>
            <person name="Wu L."/>
            <person name="Ma J."/>
        </authorList>
    </citation>
    <scope>NUCLEOTIDE SEQUENCE [LARGE SCALE GENOMIC DNA]</scope>
    <source>
        <strain evidence="9">CGMCC 1.12404</strain>
    </source>
</reference>